<keyword evidence="2" id="KW-1185">Reference proteome</keyword>
<reference evidence="1 2" key="1">
    <citation type="submission" date="2020-05" db="EMBL/GenBank/DDBJ databases">
        <title>Electrophorus electricus (electric eel) genome, fEleEle1, primary haplotype.</title>
        <authorList>
            <person name="Myers G."/>
            <person name="Meyer A."/>
            <person name="Fedrigo O."/>
            <person name="Formenti G."/>
            <person name="Rhie A."/>
            <person name="Tracey A."/>
            <person name="Sims Y."/>
            <person name="Jarvis E.D."/>
        </authorList>
    </citation>
    <scope>NUCLEOTIDE SEQUENCE [LARGE SCALE GENOMIC DNA]</scope>
</reference>
<accession>A0AAY5ERG4</accession>
<protein>
    <submittedName>
        <fullName evidence="1">Uncharacterized protein</fullName>
    </submittedName>
</protein>
<evidence type="ECO:0000313" key="1">
    <source>
        <dbReference type="Ensembl" id="ENSEEEP00000059498.1"/>
    </source>
</evidence>
<dbReference type="Proteomes" id="UP000314983">
    <property type="component" value="Chromosome 17"/>
</dbReference>
<dbReference type="AlphaFoldDB" id="A0AAY5ERG4"/>
<name>A0AAY5ERG4_ELEEL</name>
<evidence type="ECO:0000313" key="2">
    <source>
        <dbReference type="Proteomes" id="UP000314983"/>
    </source>
</evidence>
<reference evidence="1" key="2">
    <citation type="submission" date="2025-08" db="UniProtKB">
        <authorList>
            <consortium name="Ensembl"/>
        </authorList>
    </citation>
    <scope>IDENTIFICATION</scope>
</reference>
<reference evidence="1" key="3">
    <citation type="submission" date="2025-09" db="UniProtKB">
        <authorList>
            <consortium name="Ensembl"/>
        </authorList>
    </citation>
    <scope>IDENTIFICATION</scope>
</reference>
<organism evidence="1 2">
    <name type="scientific">Electrophorus electricus</name>
    <name type="common">Electric eel</name>
    <name type="synonym">Gymnotus electricus</name>
    <dbReference type="NCBI Taxonomy" id="8005"/>
    <lineage>
        <taxon>Eukaryota</taxon>
        <taxon>Metazoa</taxon>
        <taxon>Chordata</taxon>
        <taxon>Craniata</taxon>
        <taxon>Vertebrata</taxon>
        <taxon>Euteleostomi</taxon>
        <taxon>Actinopterygii</taxon>
        <taxon>Neopterygii</taxon>
        <taxon>Teleostei</taxon>
        <taxon>Ostariophysi</taxon>
        <taxon>Gymnotiformes</taxon>
        <taxon>Gymnotoidei</taxon>
        <taxon>Gymnotidae</taxon>
        <taxon>Electrophorus</taxon>
    </lineage>
</organism>
<proteinExistence type="predicted"/>
<sequence>MTQLSSNGGGHSEGFQVSVEYDAGKVRKGTFVYIWLVIVICRCWTNKNSKNVNCHNC</sequence>
<dbReference type="Ensembl" id="ENSEEET00000055990.1">
    <property type="protein sequence ID" value="ENSEEEP00000059498.1"/>
    <property type="gene ID" value="ENSEEEG00000026489.1"/>
</dbReference>